<keyword evidence="1" id="KW-0547">Nucleotide-binding</keyword>
<sequence>MFRGDIKVIVSTTALELGIDIGSLDAVVMLGVPANPTTMWQQAGRAGRRSQDSLVMVVADGSKIDQYYVAQPDRLWTRPYPRAVLSSESDILASHLHCAAFEIPIDPELDRGYFACEDLDGVLAMNLLKDVDGRWTTKLSYKPWPPERVAIRSILASDWAIFDATNGDIRLLEELDAIHAIYRVYEDQSRKVALVEQTRVDWLTKKRDIVPREAKKSAKFFNGLVAQYGPVDVRVTVFGYHRVDGRTGAIIETVETKPKTLVAASMGLWVDIPNGVTRSLAMDSEQLGDAIHACQHALVNVIVQTNGGATQESLSVDCKSPYESRVKQPRLILFERDPRFEGPTHLALRNIGDIMRHAYAVIRECEHEEGCTQ</sequence>
<proteinExistence type="predicted"/>
<gene>
    <name evidence="1" type="primary">HRQ1</name>
    <name evidence="1" type="ORF">EV182_003189</name>
</gene>
<keyword evidence="2" id="KW-1185">Reference proteome</keyword>
<feature type="non-terminal residue" evidence="1">
    <location>
        <position position="373"/>
    </location>
</feature>
<keyword evidence="1" id="KW-0067">ATP-binding</keyword>
<keyword evidence="1" id="KW-0378">Hydrolase</keyword>
<organism evidence="1 2">
    <name type="scientific">Spiromyces aspiralis</name>
    <dbReference type="NCBI Taxonomy" id="68401"/>
    <lineage>
        <taxon>Eukaryota</taxon>
        <taxon>Fungi</taxon>
        <taxon>Fungi incertae sedis</taxon>
        <taxon>Zoopagomycota</taxon>
        <taxon>Kickxellomycotina</taxon>
        <taxon>Kickxellomycetes</taxon>
        <taxon>Kickxellales</taxon>
        <taxon>Kickxellaceae</taxon>
        <taxon>Spiromyces</taxon>
    </lineage>
</organism>
<comment type="caution">
    <text evidence="1">The sequence shown here is derived from an EMBL/GenBank/DDBJ whole genome shotgun (WGS) entry which is preliminary data.</text>
</comment>
<keyword evidence="1" id="KW-0347">Helicase</keyword>
<evidence type="ECO:0000313" key="2">
    <source>
        <dbReference type="Proteomes" id="UP001145114"/>
    </source>
</evidence>
<protein>
    <submittedName>
        <fullName evidence="1">ATP-dependent 3'-5' DNA helicase</fullName>
    </submittedName>
</protein>
<name>A0ACC1HQR9_9FUNG</name>
<accession>A0ACC1HQR9</accession>
<dbReference type="Proteomes" id="UP001145114">
    <property type="component" value="Unassembled WGS sequence"/>
</dbReference>
<dbReference type="EMBL" id="JAMZIH010000789">
    <property type="protein sequence ID" value="KAJ1678869.1"/>
    <property type="molecule type" value="Genomic_DNA"/>
</dbReference>
<evidence type="ECO:0000313" key="1">
    <source>
        <dbReference type="EMBL" id="KAJ1678869.1"/>
    </source>
</evidence>
<reference evidence="1" key="1">
    <citation type="submission" date="2022-06" db="EMBL/GenBank/DDBJ databases">
        <title>Phylogenomic reconstructions and comparative analyses of Kickxellomycotina fungi.</title>
        <authorList>
            <person name="Reynolds N.K."/>
            <person name="Stajich J.E."/>
            <person name="Barry K."/>
            <person name="Grigoriev I.V."/>
            <person name="Crous P."/>
            <person name="Smith M.E."/>
        </authorList>
    </citation>
    <scope>NUCLEOTIDE SEQUENCE</scope>
    <source>
        <strain evidence="1">RSA 2271</strain>
    </source>
</reference>